<organism evidence="3 4">
    <name type="scientific">Phytophthora nicotianae P1976</name>
    <dbReference type="NCBI Taxonomy" id="1317066"/>
    <lineage>
        <taxon>Eukaryota</taxon>
        <taxon>Sar</taxon>
        <taxon>Stramenopiles</taxon>
        <taxon>Oomycota</taxon>
        <taxon>Peronosporomycetes</taxon>
        <taxon>Peronosporales</taxon>
        <taxon>Peronosporaceae</taxon>
        <taxon>Phytophthora</taxon>
    </lineage>
</organism>
<feature type="region of interest" description="Disordered" evidence="1">
    <location>
        <begin position="64"/>
        <end position="109"/>
    </location>
</feature>
<evidence type="ECO:0000313" key="3">
    <source>
        <dbReference type="EMBL" id="ETO84108.1"/>
    </source>
</evidence>
<evidence type="ECO:0000256" key="2">
    <source>
        <dbReference type="SAM" id="Phobius"/>
    </source>
</evidence>
<keyword evidence="2" id="KW-0472">Membrane</keyword>
<evidence type="ECO:0000256" key="1">
    <source>
        <dbReference type="SAM" id="MobiDB-lite"/>
    </source>
</evidence>
<feature type="transmembrane region" description="Helical" evidence="2">
    <location>
        <begin position="31"/>
        <end position="47"/>
    </location>
</feature>
<dbReference type="Proteomes" id="UP000028582">
    <property type="component" value="Unassembled WGS sequence"/>
</dbReference>
<keyword evidence="2" id="KW-1133">Transmembrane helix</keyword>
<sequence>MGTNYARMETEGQPDGGWCVDGASMTCECKYYFNFAICIFLLFALQVKRYTGLDRKRTLVNRTVVRKRRRTQQASSNGLSSRVPAGRPQTNGHALSLRWPPPEMTTRSPPPDLLTRQHSLNGINSTFKNMGGVDQEAARFLRSWDLIQRGSTIDVAGAIRRLLDAVPQARITKPRLIEAARQGSDAGEAKWVLPGDA</sequence>
<dbReference type="EMBL" id="ANJA01000361">
    <property type="protein sequence ID" value="ETO84108.1"/>
    <property type="molecule type" value="Genomic_DNA"/>
</dbReference>
<name>A0A081AYZ7_PHYNI</name>
<feature type="compositionally biased region" description="Pro residues" evidence="1">
    <location>
        <begin position="99"/>
        <end position="109"/>
    </location>
</feature>
<gene>
    <name evidence="3" type="ORF">F444_01959</name>
</gene>
<comment type="caution">
    <text evidence="3">The sequence shown here is derived from an EMBL/GenBank/DDBJ whole genome shotgun (WGS) entry which is preliminary data.</text>
</comment>
<accession>A0A081AYZ7</accession>
<protein>
    <submittedName>
        <fullName evidence="3">Uncharacterized protein</fullName>
    </submittedName>
</protein>
<proteinExistence type="predicted"/>
<evidence type="ECO:0000313" key="4">
    <source>
        <dbReference type="Proteomes" id="UP000028582"/>
    </source>
</evidence>
<dbReference type="AlphaFoldDB" id="A0A081AYZ7"/>
<keyword evidence="2" id="KW-0812">Transmembrane</keyword>
<reference evidence="3 4" key="1">
    <citation type="submission" date="2013-11" db="EMBL/GenBank/DDBJ databases">
        <title>The Genome Sequence of Phytophthora parasitica P1976.</title>
        <authorList>
            <consortium name="The Broad Institute Genomics Platform"/>
            <person name="Russ C."/>
            <person name="Tyler B."/>
            <person name="Panabieres F."/>
            <person name="Shan W."/>
            <person name="Tripathy S."/>
            <person name="Grunwald N."/>
            <person name="Machado M."/>
            <person name="Johnson C.S."/>
            <person name="Walker B."/>
            <person name="Young S."/>
            <person name="Zeng Q."/>
            <person name="Gargeya S."/>
            <person name="Fitzgerald M."/>
            <person name="Haas B."/>
            <person name="Abouelleil A."/>
            <person name="Allen A.W."/>
            <person name="Alvarado L."/>
            <person name="Arachchi H.M."/>
            <person name="Berlin A.M."/>
            <person name="Chapman S.B."/>
            <person name="Gainer-Dewar J."/>
            <person name="Goldberg J."/>
            <person name="Griggs A."/>
            <person name="Gujja S."/>
            <person name="Hansen M."/>
            <person name="Howarth C."/>
            <person name="Imamovic A."/>
            <person name="Ireland A."/>
            <person name="Larimer J."/>
            <person name="McCowan C."/>
            <person name="Murphy C."/>
            <person name="Pearson M."/>
            <person name="Poon T.W."/>
            <person name="Priest M."/>
            <person name="Roberts A."/>
            <person name="Saif S."/>
            <person name="Shea T."/>
            <person name="Sisk P."/>
            <person name="Sykes S."/>
            <person name="Wortman J."/>
            <person name="Nusbaum C."/>
            <person name="Birren B."/>
        </authorList>
    </citation>
    <scope>NUCLEOTIDE SEQUENCE [LARGE SCALE GENOMIC DNA]</scope>
    <source>
        <strain evidence="3 4">P1976</strain>
    </source>
</reference>